<comment type="similarity">
    <text evidence="1">Belongs to the RutC family.</text>
</comment>
<sequence length="127" mass="13619">MKKIIATEKAPAAVGAYSQAVRAGDFIFVSGQLPLVPETGLMAEGDISVQARQSLENLKAILESEGCTMENAVKTTVLLENIDDFAAVNAVYAEYFQKDCPARACYAVDKLPKGAKVEIELIAYCGK</sequence>
<dbReference type="Gene3D" id="3.30.1330.40">
    <property type="entry name" value="RutC-like"/>
    <property type="match status" value="1"/>
</dbReference>
<dbReference type="EMBL" id="DVJP01000032">
    <property type="protein sequence ID" value="HIS76099.1"/>
    <property type="molecule type" value="Genomic_DNA"/>
</dbReference>
<dbReference type="GO" id="GO:0005829">
    <property type="term" value="C:cytosol"/>
    <property type="evidence" value="ECO:0007669"/>
    <property type="project" value="TreeGrafter"/>
</dbReference>
<dbReference type="SUPFAM" id="SSF55298">
    <property type="entry name" value="YjgF-like"/>
    <property type="match status" value="1"/>
</dbReference>
<dbReference type="InterPro" id="IPR035959">
    <property type="entry name" value="RutC-like_sf"/>
</dbReference>
<dbReference type="InterPro" id="IPR006175">
    <property type="entry name" value="YjgF/YER057c/UK114"/>
</dbReference>
<evidence type="ECO:0000313" key="3">
    <source>
        <dbReference type="Proteomes" id="UP000824002"/>
    </source>
</evidence>
<dbReference type="GO" id="GO:0019239">
    <property type="term" value="F:deaminase activity"/>
    <property type="evidence" value="ECO:0007669"/>
    <property type="project" value="TreeGrafter"/>
</dbReference>
<reference evidence="2" key="2">
    <citation type="journal article" date="2021" name="PeerJ">
        <title>Extensive microbial diversity within the chicken gut microbiome revealed by metagenomics and culture.</title>
        <authorList>
            <person name="Gilroy R."/>
            <person name="Ravi A."/>
            <person name="Getino M."/>
            <person name="Pursley I."/>
            <person name="Horton D.L."/>
            <person name="Alikhan N.F."/>
            <person name="Baker D."/>
            <person name="Gharbi K."/>
            <person name="Hall N."/>
            <person name="Watson M."/>
            <person name="Adriaenssens E.M."/>
            <person name="Foster-Nyarko E."/>
            <person name="Jarju S."/>
            <person name="Secka A."/>
            <person name="Antonio M."/>
            <person name="Oren A."/>
            <person name="Chaudhuri R.R."/>
            <person name="La Ragione R."/>
            <person name="Hildebrand F."/>
            <person name="Pallen M.J."/>
        </authorList>
    </citation>
    <scope>NUCLEOTIDE SEQUENCE</scope>
    <source>
        <strain evidence="2">CHK199-13235</strain>
    </source>
</reference>
<gene>
    <name evidence="2" type="ORF">IAB51_04720</name>
</gene>
<organism evidence="2 3">
    <name type="scientific">Candidatus Merdivicinus excrementipullorum</name>
    <dbReference type="NCBI Taxonomy" id="2840867"/>
    <lineage>
        <taxon>Bacteria</taxon>
        <taxon>Bacillati</taxon>
        <taxon>Bacillota</taxon>
        <taxon>Clostridia</taxon>
        <taxon>Eubacteriales</taxon>
        <taxon>Oscillospiraceae</taxon>
        <taxon>Oscillospiraceae incertae sedis</taxon>
        <taxon>Candidatus Merdivicinus</taxon>
    </lineage>
</organism>
<protein>
    <submittedName>
        <fullName evidence="2">RidA family protein</fullName>
    </submittedName>
</protein>
<dbReference type="PANTHER" id="PTHR11803">
    <property type="entry name" value="2-IMINOBUTANOATE/2-IMINOPROPANOATE DEAMINASE RIDA"/>
    <property type="match status" value="1"/>
</dbReference>
<dbReference type="Proteomes" id="UP000824002">
    <property type="component" value="Unassembled WGS sequence"/>
</dbReference>
<dbReference type="InterPro" id="IPR006056">
    <property type="entry name" value="RidA"/>
</dbReference>
<dbReference type="PANTHER" id="PTHR11803:SF39">
    <property type="entry name" value="2-IMINOBUTANOATE_2-IMINOPROPANOATE DEAMINASE"/>
    <property type="match status" value="1"/>
</dbReference>
<dbReference type="FunFam" id="3.30.1330.40:FF:000001">
    <property type="entry name" value="L-PSP family endoribonuclease"/>
    <property type="match status" value="1"/>
</dbReference>
<name>A0A9D1FLU4_9FIRM</name>
<dbReference type="AlphaFoldDB" id="A0A9D1FLU4"/>
<dbReference type="NCBIfam" id="TIGR00004">
    <property type="entry name" value="Rid family detoxifying hydrolase"/>
    <property type="match status" value="1"/>
</dbReference>
<reference evidence="2" key="1">
    <citation type="submission" date="2020-10" db="EMBL/GenBank/DDBJ databases">
        <authorList>
            <person name="Gilroy R."/>
        </authorList>
    </citation>
    <scope>NUCLEOTIDE SEQUENCE</scope>
    <source>
        <strain evidence="2">CHK199-13235</strain>
    </source>
</reference>
<comment type="caution">
    <text evidence="2">The sequence shown here is derived from an EMBL/GenBank/DDBJ whole genome shotgun (WGS) entry which is preliminary data.</text>
</comment>
<dbReference type="CDD" id="cd00448">
    <property type="entry name" value="YjgF_YER057c_UK114_family"/>
    <property type="match status" value="1"/>
</dbReference>
<evidence type="ECO:0000256" key="1">
    <source>
        <dbReference type="ARBA" id="ARBA00010552"/>
    </source>
</evidence>
<evidence type="ECO:0000313" key="2">
    <source>
        <dbReference type="EMBL" id="HIS76099.1"/>
    </source>
</evidence>
<accession>A0A9D1FLU4</accession>
<dbReference type="Pfam" id="PF01042">
    <property type="entry name" value="Ribonuc_L-PSP"/>
    <property type="match status" value="1"/>
</dbReference>
<proteinExistence type="inferred from homology"/>